<dbReference type="EMBL" id="GL437868">
    <property type="protein sequence ID" value="EFN69924.1"/>
    <property type="molecule type" value="Genomic_DNA"/>
</dbReference>
<accession>E2A9G8</accession>
<proteinExistence type="predicted"/>
<feature type="non-terminal residue" evidence="1">
    <location>
        <position position="1"/>
    </location>
</feature>
<protein>
    <submittedName>
        <fullName evidence="1">Uncharacterized protein</fullName>
    </submittedName>
</protein>
<keyword evidence="2" id="KW-1185">Reference proteome</keyword>
<dbReference type="InParanoid" id="E2A9G8"/>
<name>E2A9G8_CAMFO</name>
<gene>
    <name evidence="1" type="ORF">EAG_00765</name>
</gene>
<dbReference type="Proteomes" id="UP000000311">
    <property type="component" value="Unassembled WGS sequence"/>
</dbReference>
<evidence type="ECO:0000313" key="2">
    <source>
        <dbReference type="Proteomes" id="UP000000311"/>
    </source>
</evidence>
<organism evidence="2">
    <name type="scientific">Camponotus floridanus</name>
    <name type="common">Florida carpenter ant</name>
    <dbReference type="NCBI Taxonomy" id="104421"/>
    <lineage>
        <taxon>Eukaryota</taxon>
        <taxon>Metazoa</taxon>
        <taxon>Ecdysozoa</taxon>
        <taxon>Arthropoda</taxon>
        <taxon>Hexapoda</taxon>
        <taxon>Insecta</taxon>
        <taxon>Pterygota</taxon>
        <taxon>Neoptera</taxon>
        <taxon>Endopterygota</taxon>
        <taxon>Hymenoptera</taxon>
        <taxon>Apocrita</taxon>
        <taxon>Aculeata</taxon>
        <taxon>Formicoidea</taxon>
        <taxon>Formicidae</taxon>
        <taxon>Formicinae</taxon>
        <taxon>Camponotus</taxon>
    </lineage>
</organism>
<sequence>LIVSSVIIPPHFLFLHNIIYNVISKAYNHITTSFKLVNK</sequence>
<evidence type="ECO:0000313" key="1">
    <source>
        <dbReference type="EMBL" id="EFN69924.1"/>
    </source>
</evidence>
<feature type="non-terminal residue" evidence="1">
    <location>
        <position position="39"/>
    </location>
</feature>
<reference evidence="1 2" key="1">
    <citation type="journal article" date="2010" name="Science">
        <title>Genomic comparison of the ants Camponotus floridanus and Harpegnathos saltator.</title>
        <authorList>
            <person name="Bonasio R."/>
            <person name="Zhang G."/>
            <person name="Ye C."/>
            <person name="Mutti N.S."/>
            <person name="Fang X."/>
            <person name="Qin N."/>
            <person name="Donahue G."/>
            <person name="Yang P."/>
            <person name="Li Q."/>
            <person name="Li C."/>
            <person name="Zhang P."/>
            <person name="Huang Z."/>
            <person name="Berger S.L."/>
            <person name="Reinberg D."/>
            <person name="Wang J."/>
            <person name="Liebig J."/>
        </authorList>
    </citation>
    <scope>NUCLEOTIDE SEQUENCE [LARGE SCALE GENOMIC DNA]</scope>
    <source>
        <strain evidence="2">C129</strain>
    </source>
</reference>
<dbReference type="AlphaFoldDB" id="E2A9G8"/>